<gene>
    <name evidence="2" type="ORF">ABT39_MTgene1788</name>
</gene>
<evidence type="ECO:0000256" key="1">
    <source>
        <dbReference type="SAM" id="MobiDB-lite"/>
    </source>
</evidence>
<sequence>METLALHSWGAYPTHSTQEGTEHDSSPSQRATSTGMGQQEATAQKKEATAPVRGKLVPVHPKEKNKKSSLYSLEKKKKYGDYNLLLYDVASRRSCS</sequence>
<evidence type="ECO:0000313" key="2">
    <source>
        <dbReference type="EMBL" id="KUM46282.1"/>
    </source>
</evidence>
<feature type="compositionally biased region" description="Polar residues" evidence="1">
    <location>
        <begin position="26"/>
        <end position="42"/>
    </location>
</feature>
<dbReference type="AlphaFoldDB" id="A0A117NG58"/>
<organism evidence="2">
    <name type="scientific">Picea glauca</name>
    <name type="common">White spruce</name>
    <name type="synonym">Pinus glauca</name>
    <dbReference type="NCBI Taxonomy" id="3330"/>
    <lineage>
        <taxon>Eukaryota</taxon>
        <taxon>Viridiplantae</taxon>
        <taxon>Streptophyta</taxon>
        <taxon>Embryophyta</taxon>
        <taxon>Tracheophyta</taxon>
        <taxon>Spermatophyta</taxon>
        <taxon>Pinopsida</taxon>
        <taxon>Pinidae</taxon>
        <taxon>Conifers I</taxon>
        <taxon>Pinales</taxon>
        <taxon>Pinaceae</taxon>
        <taxon>Picea</taxon>
    </lineage>
</organism>
<reference evidence="2" key="1">
    <citation type="journal article" date="2015" name="Genome Biol. Evol.">
        <title>Organellar Genomes of White Spruce (Picea glauca): Assembly and Annotation.</title>
        <authorList>
            <person name="Jackman S.D."/>
            <person name="Warren R.L."/>
            <person name="Gibb E.A."/>
            <person name="Vandervalk B.P."/>
            <person name="Mohamadi H."/>
            <person name="Chu J."/>
            <person name="Raymond A."/>
            <person name="Pleasance S."/>
            <person name="Coope R."/>
            <person name="Wildung M.R."/>
            <person name="Ritland C.E."/>
            <person name="Bousquet J."/>
            <person name="Jones S.J."/>
            <person name="Bohlmann J."/>
            <person name="Birol I."/>
        </authorList>
    </citation>
    <scope>NUCLEOTIDE SEQUENCE [LARGE SCALE GENOMIC DNA]</scope>
    <source>
        <tissue evidence="2">Flushing bud</tissue>
    </source>
</reference>
<name>A0A117NG58_PICGL</name>
<accession>A0A117NG58</accession>
<proteinExistence type="predicted"/>
<feature type="region of interest" description="Disordered" evidence="1">
    <location>
        <begin position="1"/>
        <end position="72"/>
    </location>
</feature>
<dbReference type="EMBL" id="LKAM01000012">
    <property type="protein sequence ID" value="KUM46282.1"/>
    <property type="molecule type" value="Genomic_DNA"/>
</dbReference>
<geneLocation type="mitochondrion" evidence="2"/>
<comment type="caution">
    <text evidence="2">The sequence shown here is derived from an EMBL/GenBank/DDBJ whole genome shotgun (WGS) entry which is preliminary data.</text>
</comment>
<protein>
    <submittedName>
        <fullName evidence="2">Uncharacterized protein</fullName>
    </submittedName>
</protein>
<keyword evidence="2" id="KW-0496">Mitochondrion</keyword>